<protein>
    <recommendedName>
        <fullName evidence="4">EGF-like domain-containing protein</fullName>
    </recommendedName>
</protein>
<evidence type="ECO:0000256" key="1">
    <source>
        <dbReference type="SAM" id="MobiDB-lite"/>
    </source>
</evidence>
<dbReference type="GO" id="GO:0048731">
    <property type="term" value="P:system development"/>
    <property type="evidence" value="ECO:0007669"/>
    <property type="project" value="UniProtKB-ARBA"/>
</dbReference>
<accession>A0A2S2ND90</accession>
<dbReference type="CDD" id="cd00055">
    <property type="entry name" value="EGF_Lam"/>
    <property type="match status" value="1"/>
</dbReference>
<evidence type="ECO:0000313" key="3">
    <source>
        <dbReference type="EMBL" id="MBY15163.1"/>
    </source>
</evidence>
<dbReference type="EMBL" id="GGMR01002544">
    <property type="protein sequence ID" value="MBY15163.1"/>
    <property type="molecule type" value="Transcribed_RNA"/>
</dbReference>
<dbReference type="AlphaFoldDB" id="A0A2S2ND90"/>
<keyword evidence="2" id="KW-0472">Membrane</keyword>
<gene>
    <name evidence="3" type="ORF">g.30789</name>
</gene>
<dbReference type="GO" id="GO:0048513">
    <property type="term" value="P:animal organ development"/>
    <property type="evidence" value="ECO:0007669"/>
    <property type="project" value="UniProtKB-ARBA"/>
</dbReference>
<evidence type="ECO:0008006" key="4">
    <source>
        <dbReference type="Google" id="ProtNLM"/>
    </source>
</evidence>
<reference evidence="3" key="1">
    <citation type="submission" date="2018-04" db="EMBL/GenBank/DDBJ databases">
        <title>Transcriptome of Schizaphis graminum biotype I.</title>
        <authorList>
            <person name="Scully E.D."/>
            <person name="Geib S.M."/>
            <person name="Palmer N.A."/>
            <person name="Koch K."/>
            <person name="Bradshaw J."/>
            <person name="Heng-Moss T."/>
            <person name="Sarath G."/>
        </authorList>
    </citation>
    <scope>NUCLEOTIDE SEQUENCE</scope>
</reference>
<evidence type="ECO:0000256" key="2">
    <source>
        <dbReference type="SAM" id="Phobius"/>
    </source>
</evidence>
<sequence length="241" mass="26899">MSTCNCPNDKFICHAVDGCVCRHGYTGENCDEPLTDRIIGTLETEKSSTSAFAGICVAILVIAAFIMVLLYYRNRVAGLKNVIHAHVQYGADPLTINQDRFHFDNPVYSFGQTSTTVGMVNEHQTLNNCQIKNNLTKSNNLAKAGCSSSLMDDSDSYGMPSTSSSSFKNMEADLNNPNIYHSLDDLKSENLYDEIEDKKLAAAEQEYDHLDYQRPNGTWKPHYQRMSTSLKAESKKNLNTE</sequence>
<feature type="transmembrane region" description="Helical" evidence="2">
    <location>
        <begin position="51"/>
        <end position="72"/>
    </location>
</feature>
<keyword evidence="2" id="KW-1133">Transmembrane helix</keyword>
<organism evidence="3">
    <name type="scientific">Schizaphis graminum</name>
    <name type="common">Green bug aphid</name>
    <dbReference type="NCBI Taxonomy" id="13262"/>
    <lineage>
        <taxon>Eukaryota</taxon>
        <taxon>Metazoa</taxon>
        <taxon>Ecdysozoa</taxon>
        <taxon>Arthropoda</taxon>
        <taxon>Hexapoda</taxon>
        <taxon>Insecta</taxon>
        <taxon>Pterygota</taxon>
        <taxon>Neoptera</taxon>
        <taxon>Paraneoptera</taxon>
        <taxon>Hemiptera</taxon>
        <taxon>Sternorrhyncha</taxon>
        <taxon>Aphidomorpha</taxon>
        <taxon>Aphidoidea</taxon>
        <taxon>Aphididae</taxon>
        <taxon>Aphidini</taxon>
        <taxon>Schizaphis</taxon>
    </lineage>
</organism>
<feature type="region of interest" description="Disordered" evidence="1">
    <location>
        <begin position="212"/>
        <end position="241"/>
    </location>
</feature>
<dbReference type="InterPro" id="IPR002049">
    <property type="entry name" value="LE_dom"/>
</dbReference>
<keyword evidence="2" id="KW-0812">Transmembrane</keyword>
<proteinExistence type="predicted"/>
<feature type="compositionally biased region" description="Basic and acidic residues" evidence="1">
    <location>
        <begin position="232"/>
        <end position="241"/>
    </location>
</feature>
<name>A0A2S2ND90_SCHGA</name>